<feature type="compositionally biased region" description="Polar residues" evidence="1">
    <location>
        <begin position="93"/>
        <end position="140"/>
    </location>
</feature>
<feature type="region of interest" description="Disordered" evidence="1">
    <location>
        <begin position="171"/>
        <end position="211"/>
    </location>
</feature>
<reference evidence="2 3" key="1">
    <citation type="submission" date="2018-06" db="EMBL/GenBank/DDBJ databases">
        <title>Comparative genomics reveals the genomic features of Rhizophagus irregularis, R. cerebriforme, R. diaphanum and Gigaspora rosea, and their symbiotic lifestyle signature.</title>
        <authorList>
            <person name="Morin E."/>
            <person name="San Clemente H."/>
            <person name="Chen E.C.H."/>
            <person name="De La Providencia I."/>
            <person name="Hainaut M."/>
            <person name="Kuo A."/>
            <person name="Kohler A."/>
            <person name="Murat C."/>
            <person name="Tang N."/>
            <person name="Roy S."/>
            <person name="Loubradou J."/>
            <person name="Henrissat B."/>
            <person name="Grigoriev I.V."/>
            <person name="Corradi N."/>
            <person name="Roux C."/>
            <person name="Martin F.M."/>
        </authorList>
    </citation>
    <scope>NUCLEOTIDE SEQUENCE [LARGE SCALE GENOMIC DNA]</scope>
    <source>
        <strain evidence="2 3">DAOM 227022</strain>
    </source>
</reference>
<feature type="region of interest" description="Disordered" evidence="1">
    <location>
        <begin position="93"/>
        <end position="146"/>
    </location>
</feature>
<feature type="region of interest" description="Disordered" evidence="1">
    <location>
        <begin position="248"/>
        <end position="268"/>
    </location>
</feature>
<name>A0A397TEJ0_9GLOM</name>
<gene>
    <name evidence="2" type="ORF">C1645_819623</name>
</gene>
<dbReference type="Proteomes" id="UP000265703">
    <property type="component" value="Unassembled WGS sequence"/>
</dbReference>
<evidence type="ECO:0000256" key="1">
    <source>
        <dbReference type="SAM" id="MobiDB-lite"/>
    </source>
</evidence>
<sequence>MDHNNIEHEIINNNDGFNDYSDDLQPSVNIDDVNSHCDCANCYSTFESAPTTVPDQSSIDQISSPQYSHSMQQYITSPQDVGNVINGHVTPRTQQYSSSTAPQDIGSANNGRSASLQYNKTVNEYSPTYNNQNPLSNFSSQDDDLHVNSPKTSYELLKIEVSGFEITVRQKFPPDLNQKSRQNEQSNNNHDRRTRRHHPYHVPNCRHNVINNRDDHVVINSSPQQSRHSRSLSCSALHYRTSAGRGSLNAQNAHVDQSGITDNSRFNQ</sequence>
<organism evidence="2 3">
    <name type="scientific">Glomus cerebriforme</name>
    <dbReference type="NCBI Taxonomy" id="658196"/>
    <lineage>
        <taxon>Eukaryota</taxon>
        <taxon>Fungi</taxon>
        <taxon>Fungi incertae sedis</taxon>
        <taxon>Mucoromycota</taxon>
        <taxon>Glomeromycotina</taxon>
        <taxon>Glomeromycetes</taxon>
        <taxon>Glomerales</taxon>
        <taxon>Glomeraceae</taxon>
        <taxon>Glomus</taxon>
    </lineage>
</organism>
<accession>A0A397TEJ0</accession>
<evidence type="ECO:0000313" key="3">
    <source>
        <dbReference type="Proteomes" id="UP000265703"/>
    </source>
</evidence>
<feature type="compositionally biased region" description="Polar residues" evidence="1">
    <location>
        <begin position="177"/>
        <end position="186"/>
    </location>
</feature>
<dbReference type="AlphaFoldDB" id="A0A397TEJ0"/>
<comment type="caution">
    <text evidence="2">The sequence shown here is derived from an EMBL/GenBank/DDBJ whole genome shotgun (WGS) entry which is preliminary data.</text>
</comment>
<proteinExistence type="predicted"/>
<evidence type="ECO:0000313" key="2">
    <source>
        <dbReference type="EMBL" id="RIA93304.1"/>
    </source>
</evidence>
<protein>
    <submittedName>
        <fullName evidence="2">Uncharacterized protein</fullName>
    </submittedName>
</protein>
<dbReference type="EMBL" id="QKYT01000107">
    <property type="protein sequence ID" value="RIA93304.1"/>
    <property type="molecule type" value="Genomic_DNA"/>
</dbReference>
<keyword evidence="3" id="KW-1185">Reference proteome</keyword>